<reference evidence="2" key="1">
    <citation type="journal article" date="2019" name="G3 (Bethesda)">
        <title>Genome Assemblies of Two Rare Opportunistic Yeast Pathogens: Diutina rugosa (syn. Candida rugosa) and Trichomonascus ciferrii (syn. Candida ciferrii).</title>
        <authorList>
            <person name="Mixao V."/>
            <person name="Saus E."/>
            <person name="Hansen A.P."/>
            <person name="Lass-Florl C."/>
            <person name="Gabaldon T."/>
        </authorList>
    </citation>
    <scope>NUCLEOTIDE SEQUENCE</scope>
    <source>
        <strain evidence="2">CBS 4856</strain>
    </source>
</reference>
<name>A0A642V2R8_9ASCO</name>
<dbReference type="VEuPathDB" id="FungiDB:TRICI_004907"/>
<sequence length="283" mass="31060">MNKGEKRTKPRPPKLELDKANKAGPGEGASSASSLRTPKEIAHDIAIQCVSPGIGPFTGGISEETRDAVMISKSVEAEQRKLIAERMGQDGTLTPKSATTKMVEIEQIDNGQLSPNNLAHSGSLKRSMKRKEPPKRLELKHTSPLKYSGINSAPLARTMTDKSYITSNNNAFGGRSASNPVYGPTATQHTVYVRNRVKEDGAQSALPLRNNNWTGLQHHTRSRSDDPEKTTTSRQSDDEDDEDEDDDSDPEDKALSDQDKKQSTTTPNTTEKKQPLRPRQATM</sequence>
<accession>A0A642V2R8</accession>
<feature type="compositionally biased region" description="Basic and acidic residues" evidence="1">
    <location>
        <begin position="251"/>
        <end position="262"/>
    </location>
</feature>
<dbReference type="EMBL" id="SWFS01000376">
    <property type="protein sequence ID" value="KAA8907616.1"/>
    <property type="molecule type" value="Genomic_DNA"/>
</dbReference>
<dbReference type="OrthoDB" id="3995115at2759"/>
<feature type="region of interest" description="Disordered" evidence="1">
    <location>
        <begin position="201"/>
        <end position="283"/>
    </location>
</feature>
<keyword evidence="3" id="KW-1185">Reference proteome</keyword>
<proteinExistence type="predicted"/>
<feature type="compositionally biased region" description="Acidic residues" evidence="1">
    <location>
        <begin position="237"/>
        <end position="250"/>
    </location>
</feature>
<evidence type="ECO:0000313" key="2">
    <source>
        <dbReference type="EMBL" id="KAA8907616.1"/>
    </source>
</evidence>
<gene>
    <name evidence="2" type="ORF">TRICI_004907</name>
</gene>
<feature type="compositionally biased region" description="Polar residues" evidence="1">
    <location>
        <begin position="109"/>
        <end position="120"/>
    </location>
</feature>
<evidence type="ECO:0000256" key="1">
    <source>
        <dbReference type="SAM" id="MobiDB-lite"/>
    </source>
</evidence>
<feature type="compositionally biased region" description="Basic and acidic residues" evidence="1">
    <location>
        <begin position="222"/>
        <end position="231"/>
    </location>
</feature>
<organism evidence="2 3">
    <name type="scientific">Trichomonascus ciferrii</name>
    <dbReference type="NCBI Taxonomy" id="44093"/>
    <lineage>
        <taxon>Eukaryota</taxon>
        <taxon>Fungi</taxon>
        <taxon>Dikarya</taxon>
        <taxon>Ascomycota</taxon>
        <taxon>Saccharomycotina</taxon>
        <taxon>Dipodascomycetes</taxon>
        <taxon>Dipodascales</taxon>
        <taxon>Trichomonascaceae</taxon>
        <taxon>Trichomonascus</taxon>
        <taxon>Trichomonascus ciferrii complex</taxon>
    </lineage>
</organism>
<feature type="region of interest" description="Disordered" evidence="1">
    <location>
        <begin position="1"/>
        <end position="39"/>
    </location>
</feature>
<comment type="caution">
    <text evidence="2">The sequence shown here is derived from an EMBL/GenBank/DDBJ whole genome shotgun (WGS) entry which is preliminary data.</text>
</comment>
<evidence type="ECO:0000313" key="3">
    <source>
        <dbReference type="Proteomes" id="UP000761534"/>
    </source>
</evidence>
<dbReference type="Proteomes" id="UP000761534">
    <property type="component" value="Unassembled WGS sequence"/>
</dbReference>
<feature type="compositionally biased region" description="Basic and acidic residues" evidence="1">
    <location>
        <begin position="1"/>
        <end position="21"/>
    </location>
</feature>
<dbReference type="AlphaFoldDB" id="A0A642V2R8"/>
<feature type="region of interest" description="Disordered" evidence="1">
    <location>
        <begin position="109"/>
        <end position="136"/>
    </location>
</feature>
<protein>
    <submittedName>
        <fullName evidence="2">Uncharacterized protein</fullName>
    </submittedName>
</protein>